<evidence type="ECO:0000313" key="10">
    <source>
        <dbReference type="Proteomes" id="UP001147700"/>
    </source>
</evidence>
<dbReference type="RefSeq" id="WP_202958456.1">
    <property type="nucleotide sequence ID" value="NZ_JAPCID010000016.1"/>
</dbReference>
<dbReference type="EMBL" id="JAPCID010000016">
    <property type="protein sequence ID" value="MDA0138447.1"/>
    <property type="molecule type" value="Genomic_DNA"/>
</dbReference>
<accession>A0ABT4RIR6</accession>
<keyword evidence="4 6" id="KW-0560">Oxidoreductase</keyword>
<protein>
    <recommendedName>
        <fullName evidence="3 6">Alanine dehydrogenase</fullName>
        <ecNumber evidence="3 6">1.4.1.1</ecNumber>
    </recommendedName>
</protein>
<feature type="domain" description="Alanine dehydrogenase/pyridine nucleotide transhydrogenase NAD(H)-binding" evidence="7">
    <location>
        <begin position="150"/>
        <end position="298"/>
    </location>
</feature>
<reference evidence="9" key="1">
    <citation type="submission" date="2022-10" db="EMBL/GenBank/DDBJ databases">
        <title>The WGS of Solirubrobacter sp. CPCC 204708.</title>
        <authorList>
            <person name="Jiang Z."/>
        </authorList>
    </citation>
    <scope>NUCLEOTIDE SEQUENCE</scope>
    <source>
        <strain evidence="9">CPCC 204708</strain>
    </source>
</reference>
<dbReference type="InterPro" id="IPR036291">
    <property type="entry name" value="NAD(P)-bd_dom_sf"/>
</dbReference>
<dbReference type="SMART" id="SM01003">
    <property type="entry name" value="AlaDh_PNT_N"/>
    <property type="match status" value="1"/>
</dbReference>
<dbReference type="PANTHER" id="PTHR42795">
    <property type="entry name" value="ALANINE DEHYDROGENASE"/>
    <property type="match status" value="1"/>
</dbReference>
<sequence>MTVVGVPTEIKVDEHRVGLTPAGARELTGRGHTVLIQAGAGAGSAIPDADFVAQGATIVPDADAVFADADLVVKVKEPQPAEVARLREDQTLFTYLHLAPDAELTHGLIASGATSIAYETVTDPRGRLPLLAPMSEVAGKLATQAGAYTLHKHSGGRGILLGGVAGVAAAKVMVIGGGVVGTNAARVAIGMGADVAIYDRSIERLRELEQTLGGAADTCFASTLDVEQGIAEADLIIGAVLVHGAKAPSVIRRDQLPALKPGAVLVDVSIDQGGCFETSRPTTHSEPTYEVDGIVHYCVANMPGAVPITSTRALTNATLPYVLQLADRGVRDALLADPGFLEGLATIGGRLTSEPVARDQGLDFVAPAQALEGELAVA</sequence>
<dbReference type="InterPro" id="IPR008143">
    <property type="entry name" value="Ala_DH/PNT_CS2"/>
</dbReference>
<comment type="catalytic activity">
    <reaction evidence="6">
        <text>L-alanine + NAD(+) + H2O = pyruvate + NH4(+) + NADH + H(+)</text>
        <dbReference type="Rhea" id="RHEA:18405"/>
        <dbReference type="ChEBI" id="CHEBI:15361"/>
        <dbReference type="ChEBI" id="CHEBI:15377"/>
        <dbReference type="ChEBI" id="CHEBI:15378"/>
        <dbReference type="ChEBI" id="CHEBI:28938"/>
        <dbReference type="ChEBI" id="CHEBI:57540"/>
        <dbReference type="ChEBI" id="CHEBI:57945"/>
        <dbReference type="ChEBI" id="CHEBI:57972"/>
        <dbReference type="EC" id="1.4.1.1"/>
    </reaction>
</comment>
<gene>
    <name evidence="9" type="primary">ald</name>
    <name evidence="9" type="ORF">OJ962_13170</name>
</gene>
<evidence type="ECO:0000256" key="1">
    <source>
        <dbReference type="ARBA" id="ARBA00005206"/>
    </source>
</evidence>
<dbReference type="InterPro" id="IPR007698">
    <property type="entry name" value="AlaDH/PNT_NAD(H)-bd"/>
</dbReference>
<dbReference type="NCBIfam" id="TIGR00518">
    <property type="entry name" value="alaDH"/>
    <property type="match status" value="1"/>
</dbReference>
<dbReference type="Pfam" id="PF01262">
    <property type="entry name" value="AlaDh_PNT_C"/>
    <property type="match status" value="1"/>
</dbReference>
<dbReference type="InterPro" id="IPR007886">
    <property type="entry name" value="AlaDH/PNT_N"/>
</dbReference>
<evidence type="ECO:0000256" key="2">
    <source>
        <dbReference type="ARBA" id="ARBA00005689"/>
    </source>
</evidence>
<evidence type="ECO:0000259" key="7">
    <source>
        <dbReference type="SMART" id="SM01002"/>
    </source>
</evidence>
<dbReference type="PROSITE" id="PS00837">
    <property type="entry name" value="ALADH_PNT_2"/>
    <property type="match status" value="1"/>
</dbReference>
<dbReference type="SMART" id="SM01002">
    <property type="entry name" value="AlaDh_PNT_C"/>
    <property type="match status" value="1"/>
</dbReference>
<evidence type="ECO:0000256" key="3">
    <source>
        <dbReference type="ARBA" id="ARBA00012897"/>
    </source>
</evidence>
<comment type="similarity">
    <text evidence="2 6">Belongs to the AlaDH/PNT family.</text>
</comment>
<feature type="domain" description="Alanine dehydrogenase/pyridine nucleotide transhydrogenase N-terminal" evidence="8">
    <location>
        <begin position="5"/>
        <end position="138"/>
    </location>
</feature>
<evidence type="ECO:0000256" key="5">
    <source>
        <dbReference type="ARBA" id="ARBA00023027"/>
    </source>
</evidence>
<dbReference type="PANTHER" id="PTHR42795:SF1">
    <property type="entry name" value="ALANINE DEHYDROGENASE"/>
    <property type="match status" value="1"/>
</dbReference>
<comment type="function">
    <text evidence="6">Catalyzes the reversible reductive amination of pyruvate to L-alanine.</text>
</comment>
<dbReference type="Pfam" id="PF05222">
    <property type="entry name" value="AlaDh_PNT_N"/>
    <property type="match status" value="1"/>
</dbReference>
<evidence type="ECO:0000259" key="8">
    <source>
        <dbReference type="SMART" id="SM01003"/>
    </source>
</evidence>
<dbReference type="GO" id="GO:0000286">
    <property type="term" value="F:alanine dehydrogenase activity"/>
    <property type="evidence" value="ECO:0007669"/>
    <property type="project" value="UniProtKB-EC"/>
</dbReference>
<keyword evidence="10" id="KW-1185">Reference proteome</keyword>
<comment type="caution">
    <text evidence="9">The sequence shown here is derived from an EMBL/GenBank/DDBJ whole genome shotgun (WGS) entry which is preliminary data.</text>
</comment>
<evidence type="ECO:0000256" key="4">
    <source>
        <dbReference type="ARBA" id="ARBA00023002"/>
    </source>
</evidence>
<dbReference type="CDD" id="cd05305">
    <property type="entry name" value="L-AlaDH"/>
    <property type="match status" value="1"/>
</dbReference>
<proteinExistence type="inferred from homology"/>
<dbReference type="SUPFAM" id="SSF52283">
    <property type="entry name" value="Formate/glycerate dehydrogenase catalytic domain-like"/>
    <property type="match status" value="1"/>
</dbReference>
<organism evidence="9 10">
    <name type="scientific">Solirubrobacter deserti</name>
    <dbReference type="NCBI Taxonomy" id="2282478"/>
    <lineage>
        <taxon>Bacteria</taxon>
        <taxon>Bacillati</taxon>
        <taxon>Actinomycetota</taxon>
        <taxon>Thermoleophilia</taxon>
        <taxon>Solirubrobacterales</taxon>
        <taxon>Solirubrobacteraceae</taxon>
        <taxon>Solirubrobacter</taxon>
    </lineage>
</organism>
<dbReference type="Proteomes" id="UP001147700">
    <property type="component" value="Unassembled WGS sequence"/>
</dbReference>
<dbReference type="Gene3D" id="3.40.50.720">
    <property type="entry name" value="NAD(P)-binding Rossmann-like Domain"/>
    <property type="match status" value="2"/>
</dbReference>
<dbReference type="InterPro" id="IPR008141">
    <property type="entry name" value="Ala_DH"/>
</dbReference>
<keyword evidence="5 6" id="KW-0520">NAD</keyword>
<comment type="pathway">
    <text evidence="1 6">Amino-acid degradation; L-alanine degradation via dehydrogenase pathway; NH(3) and pyruvate from L-alanine: step 1/1.</text>
</comment>
<dbReference type="PIRSF" id="PIRSF000183">
    <property type="entry name" value="Alanine_dh"/>
    <property type="match status" value="1"/>
</dbReference>
<evidence type="ECO:0000256" key="6">
    <source>
        <dbReference type="PIRNR" id="PIRNR000183"/>
    </source>
</evidence>
<evidence type="ECO:0000313" key="9">
    <source>
        <dbReference type="EMBL" id="MDA0138447.1"/>
    </source>
</evidence>
<name>A0ABT4RIR6_9ACTN</name>
<dbReference type="EC" id="1.4.1.1" evidence="3 6"/>
<dbReference type="SUPFAM" id="SSF51735">
    <property type="entry name" value="NAD(P)-binding Rossmann-fold domains"/>
    <property type="match status" value="1"/>
</dbReference>